<dbReference type="InterPro" id="IPR050814">
    <property type="entry name" value="Myo-inositol_Transporter"/>
</dbReference>
<feature type="compositionally biased region" description="Basic and acidic residues" evidence="7">
    <location>
        <begin position="580"/>
        <end position="611"/>
    </location>
</feature>
<feature type="transmembrane region" description="Helical" evidence="8">
    <location>
        <begin position="21"/>
        <end position="44"/>
    </location>
</feature>
<feature type="transmembrane region" description="Helical" evidence="8">
    <location>
        <begin position="178"/>
        <end position="200"/>
    </location>
</feature>
<evidence type="ECO:0000256" key="8">
    <source>
        <dbReference type="SAM" id="Phobius"/>
    </source>
</evidence>
<dbReference type="EMBL" id="JAWDGP010004135">
    <property type="protein sequence ID" value="KAK3767612.1"/>
    <property type="molecule type" value="Genomic_DNA"/>
</dbReference>
<keyword evidence="4 8" id="KW-0812">Transmembrane</keyword>
<dbReference type="PROSITE" id="PS50850">
    <property type="entry name" value="MFS"/>
    <property type="match status" value="1"/>
</dbReference>
<feature type="compositionally biased region" description="Basic and acidic residues" evidence="7">
    <location>
        <begin position="623"/>
        <end position="663"/>
    </location>
</feature>
<feature type="transmembrane region" description="Helical" evidence="8">
    <location>
        <begin position="117"/>
        <end position="138"/>
    </location>
</feature>
<accession>A0AAE1DEL0</accession>
<proteinExistence type="inferred from homology"/>
<gene>
    <name evidence="10" type="ORF">RRG08_003873</name>
</gene>
<dbReference type="InterPro" id="IPR003663">
    <property type="entry name" value="Sugar/inositol_transpt"/>
</dbReference>
<keyword evidence="5 8" id="KW-1133">Transmembrane helix</keyword>
<feature type="transmembrane region" description="Helical" evidence="8">
    <location>
        <begin position="334"/>
        <end position="355"/>
    </location>
</feature>
<sequence>MASKVSPTDIVGPPPKRKHPFIIYYLAMCATVGGALFGYDTGIINGANLLVKKDFDLTDAWIEHIVSSAVGAAAVFSLMSGVIADAVGRKVSIMGAAVVFTAGGILMGFASSKWMLLYGRLAVGAAIGVVSSVVPVYVSECSPPDIRGCLITLNQLFITLGIWISAILAAAFQGLDQGWRYMLGLAALPGIAQFICFLALPESPRWQVMKNNIPKAKLTLIKIRGTEDVTEELDDIIVSLEEEKKTKGWRIWTGIMKTPHVRYTLFVGCMLQVFQQFCGINTVIYYSSNILKSAGFDVRLAIWLSVIPFTVNFLATFIGLWAVEALGRTKVLAVSYLGIAVALWVLVAAFLPVYLHPPATNMMHEVNVSGPCLAHSDCWDCTRDADCAFCAVKTSDDMVKDGSCLAKGKGNDVELFSRMGRCSKKSGTEDFMGGKGLMYAHGYCPTKFAWLAVVGLILFVLGFAPGAGPMPWTINAEIYPLWCRSVANSIATVCNWASNYIVSNTFLTVTKLITSWGTFLGFSVICLISAAFTLLVVPETKNLTLEEIELLFMSKEAQKNARERLDTVRHSLEHVGDEVRILHTEKKTEGDGGDAEKLEEAEQKKDSKDAPSDVPPEAPSKGASEKGEEAEAEEAKAEEAKEEVGASAEEKGADIEVAKDESKTAGGDPTP</sequence>
<reference evidence="10" key="1">
    <citation type="journal article" date="2023" name="G3 (Bethesda)">
        <title>A reference genome for the long-term kleptoplast-retaining sea slug Elysia crispata morphotype clarki.</title>
        <authorList>
            <person name="Eastman K.E."/>
            <person name="Pendleton A.L."/>
            <person name="Shaikh M.A."/>
            <person name="Suttiyut T."/>
            <person name="Ogas R."/>
            <person name="Tomko P."/>
            <person name="Gavelis G."/>
            <person name="Widhalm J.R."/>
            <person name="Wisecaver J.H."/>
        </authorList>
    </citation>
    <scope>NUCLEOTIDE SEQUENCE</scope>
    <source>
        <strain evidence="10">ECLA1</strain>
    </source>
</reference>
<feature type="transmembrane region" description="Helical" evidence="8">
    <location>
        <begin position="91"/>
        <end position="111"/>
    </location>
</feature>
<organism evidence="10 11">
    <name type="scientific">Elysia crispata</name>
    <name type="common">lettuce slug</name>
    <dbReference type="NCBI Taxonomy" id="231223"/>
    <lineage>
        <taxon>Eukaryota</taxon>
        <taxon>Metazoa</taxon>
        <taxon>Spiralia</taxon>
        <taxon>Lophotrochozoa</taxon>
        <taxon>Mollusca</taxon>
        <taxon>Gastropoda</taxon>
        <taxon>Heterobranchia</taxon>
        <taxon>Euthyneura</taxon>
        <taxon>Panpulmonata</taxon>
        <taxon>Sacoglossa</taxon>
        <taxon>Placobranchoidea</taxon>
        <taxon>Plakobranchidae</taxon>
        <taxon>Elysia</taxon>
    </lineage>
</organism>
<evidence type="ECO:0000256" key="6">
    <source>
        <dbReference type="ARBA" id="ARBA00023136"/>
    </source>
</evidence>
<feature type="transmembrane region" description="Helical" evidence="8">
    <location>
        <begin position="150"/>
        <end position="172"/>
    </location>
</feature>
<feature type="transmembrane region" description="Helical" evidence="8">
    <location>
        <begin position="516"/>
        <end position="537"/>
    </location>
</feature>
<protein>
    <recommendedName>
        <fullName evidence="9">Major facilitator superfamily (MFS) profile domain-containing protein</fullName>
    </recommendedName>
</protein>
<evidence type="ECO:0000256" key="1">
    <source>
        <dbReference type="ARBA" id="ARBA00004141"/>
    </source>
</evidence>
<name>A0AAE1DEL0_9GAST</name>
<evidence type="ECO:0000313" key="10">
    <source>
        <dbReference type="EMBL" id="KAK3767612.1"/>
    </source>
</evidence>
<comment type="subcellular location">
    <subcellularLocation>
        <location evidence="1">Membrane</location>
        <topology evidence="1">Multi-pass membrane protein</topology>
    </subcellularLocation>
</comment>
<evidence type="ECO:0000259" key="9">
    <source>
        <dbReference type="PROSITE" id="PS50850"/>
    </source>
</evidence>
<dbReference type="NCBIfam" id="TIGR00879">
    <property type="entry name" value="SP"/>
    <property type="match status" value="1"/>
</dbReference>
<dbReference type="InterPro" id="IPR020846">
    <property type="entry name" value="MFS_dom"/>
</dbReference>
<evidence type="ECO:0000256" key="3">
    <source>
        <dbReference type="ARBA" id="ARBA00022448"/>
    </source>
</evidence>
<feature type="transmembrane region" description="Helical" evidence="8">
    <location>
        <begin position="64"/>
        <end position="84"/>
    </location>
</feature>
<evidence type="ECO:0000313" key="11">
    <source>
        <dbReference type="Proteomes" id="UP001283361"/>
    </source>
</evidence>
<dbReference type="PROSITE" id="PS00216">
    <property type="entry name" value="SUGAR_TRANSPORT_1"/>
    <property type="match status" value="1"/>
</dbReference>
<dbReference type="Pfam" id="PF00083">
    <property type="entry name" value="Sugar_tr"/>
    <property type="match status" value="2"/>
</dbReference>
<feature type="domain" description="Major facilitator superfamily (MFS) profile" evidence="9">
    <location>
        <begin position="26"/>
        <end position="541"/>
    </location>
</feature>
<feature type="transmembrane region" description="Helical" evidence="8">
    <location>
        <begin position="300"/>
        <end position="322"/>
    </location>
</feature>
<comment type="similarity">
    <text evidence="2">Belongs to the major facilitator superfamily. Sugar transporter (TC 2.A.1.1) family.</text>
</comment>
<feature type="region of interest" description="Disordered" evidence="7">
    <location>
        <begin position="580"/>
        <end position="671"/>
    </location>
</feature>
<dbReference type="PANTHER" id="PTHR48020:SF12">
    <property type="entry name" value="PROTON MYO-INOSITOL COTRANSPORTER"/>
    <property type="match status" value="1"/>
</dbReference>
<dbReference type="AlphaFoldDB" id="A0AAE1DEL0"/>
<evidence type="ECO:0000256" key="7">
    <source>
        <dbReference type="SAM" id="MobiDB-lite"/>
    </source>
</evidence>
<evidence type="ECO:0000256" key="5">
    <source>
        <dbReference type="ARBA" id="ARBA00022989"/>
    </source>
</evidence>
<dbReference type="Gene3D" id="1.20.1250.20">
    <property type="entry name" value="MFS general substrate transporter like domains"/>
    <property type="match status" value="2"/>
</dbReference>
<dbReference type="PRINTS" id="PR00171">
    <property type="entry name" value="SUGRTRNSPORT"/>
</dbReference>
<evidence type="ECO:0000256" key="4">
    <source>
        <dbReference type="ARBA" id="ARBA00022692"/>
    </source>
</evidence>
<keyword evidence="3" id="KW-0813">Transport</keyword>
<dbReference type="SUPFAM" id="SSF103473">
    <property type="entry name" value="MFS general substrate transporter"/>
    <property type="match status" value="1"/>
</dbReference>
<dbReference type="PANTHER" id="PTHR48020">
    <property type="entry name" value="PROTON MYO-INOSITOL COTRANSPORTER"/>
    <property type="match status" value="1"/>
</dbReference>
<dbReference type="Proteomes" id="UP001283361">
    <property type="component" value="Unassembled WGS sequence"/>
</dbReference>
<dbReference type="GO" id="GO:0005366">
    <property type="term" value="F:myo-inositol:proton symporter activity"/>
    <property type="evidence" value="ECO:0007669"/>
    <property type="project" value="TreeGrafter"/>
</dbReference>
<feature type="transmembrane region" description="Helical" evidence="8">
    <location>
        <begin position="448"/>
        <end position="467"/>
    </location>
</feature>
<dbReference type="InterPro" id="IPR036259">
    <property type="entry name" value="MFS_trans_sf"/>
</dbReference>
<dbReference type="GO" id="GO:0016324">
    <property type="term" value="C:apical plasma membrane"/>
    <property type="evidence" value="ECO:0007669"/>
    <property type="project" value="TreeGrafter"/>
</dbReference>
<keyword evidence="11" id="KW-1185">Reference proteome</keyword>
<dbReference type="InterPro" id="IPR005829">
    <property type="entry name" value="Sugar_transporter_CS"/>
</dbReference>
<keyword evidence="6 8" id="KW-0472">Membrane</keyword>
<dbReference type="InterPro" id="IPR005828">
    <property type="entry name" value="MFS_sugar_transport-like"/>
</dbReference>
<evidence type="ECO:0000256" key="2">
    <source>
        <dbReference type="ARBA" id="ARBA00010992"/>
    </source>
</evidence>
<comment type="caution">
    <text evidence="10">The sequence shown here is derived from an EMBL/GenBank/DDBJ whole genome shotgun (WGS) entry which is preliminary data.</text>
</comment>